<dbReference type="Gene3D" id="3.40.50.1110">
    <property type="entry name" value="SGNH hydrolase"/>
    <property type="match status" value="1"/>
</dbReference>
<sequence>MDRHGIQFHNVQELRDAEGDGDRIQRVPEDVRTRLNDGARTRMCHPAGVELRFVSEGPVRVTLSSRVRDSTVRPFWGDFQASGEEVVVGEDPTTVELELPEQLTDLRPSARDGLRYDPRVCRLVLPGEHRGGHVRFHGVEGDVRPPTESELPSVRYLAYGTSITEGEAPVSETLTYVNQAARRLGADPINLGSCGSAYCDEAMAEHIAGRDDWDVATLSISVNMLGTFSVDAFRNRAAAMVDAVAGANPNRPVACITIFPNARDYRVSYEDDDECERFRDALRTVVAESDRENVHLLEGPDLLPTAAGLTTDLGHPGDDAMIRIGENLARELKPLLADADSTL</sequence>
<accession>A0A1I2VSZ1</accession>
<dbReference type="RefSeq" id="WP_092893678.1">
    <property type="nucleotide sequence ID" value="NZ_FOOQ01000006.1"/>
</dbReference>
<dbReference type="EMBL" id="FOOQ01000006">
    <property type="protein sequence ID" value="SFG92270.1"/>
    <property type="molecule type" value="Genomic_DNA"/>
</dbReference>
<dbReference type="InterPro" id="IPR013830">
    <property type="entry name" value="SGNH_hydro"/>
</dbReference>
<dbReference type="SUPFAM" id="SSF52266">
    <property type="entry name" value="SGNH hydrolase"/>
    <property type="match status" value="1"/>
</dbReference>
<keyword evidence="3" id="KW-1185">Reference proteome</keyword>
<name>A0A1I2VSZ1_9EURY</name>
<dbReference type="OrthoDB" id="233646at2157"/>
<feature type="domain" description="SGNH hydrolase-type esterase" evidence="1">
    <location>
        <begin position="158"/>
        <end position="332"/>
    </location>
</feature>
<reference evidence="3" key="1">
    <citation type="submission" date="2016-10" db="EMBL/GenBank/DDBJ databases">
        <authorList>
            <person name="Varghese N."/>
            <person name="Submissions S."/>
        </authorList>
    </citation>
    <scope>NUCLEOTIDE SEQUENCE [LARGE SCALE GENOMIC DNA]</scope>
    <source>
        <strain evidence="3">CGMCC 1.7739</strain>
    </source>
</reference>
<proteinExistence type="predicted"/>
<dbReference type="Proteomes" id="UP000198876">
    <property type="component" value="Unassembled WGS sequence"/>
</dbReference>
<evidence type="ECO:0000313" key="3">
    <source>
        <dbReference type="Proteomes" id="UP000198876"/>
    </source>
</evidence>
<evidence type="ECO:0000313" key="2">
    <source>
        <dbReference type="EMBL" id="SFG92270.1"/>
    </source>
</evidence>
<dbReference type="AlphaFoldDB" id="A0A1I2VSZ1"/>
<dbReference type="Pfam" id="PF14606">
    <property type="entry name" value="Lipase_GDSL_3"/>
    <property type="match status" value="1"/>
</dbReference>
<protein>
    <submittedName>
        <fullName evidence="2">Lysophospholipase L1</fullName>
    </submittedName>
</protein>
<gene>
    <name evidence="2" type="ORF">SAMN04488063_3317</name>
</gene>
<dbReference type="InterPro" id="IPR036514">
    <property type="entry name" value="SGNH_hydro_sf"/>
</dbReference>
<organism evidence="2 3">
    <name type="scientific">Halopelagius inordinatus</name>
    <dbReference type="NCBI Taxonomy" id="553467"/>
    <lineage>
        <taxon>Archaea</taxon>
        <taxon>Methanobacteriati</taxon>
        <taxon>Methanobacteriota</taxon>
        <taxon>Stenosarchaea group</taxon>
        <taxon>Halobacteria</taxon>
        <taxon>Halobacteriales</taxon>
        <taxon>Haloferacaceae</taxon>
    </lineage>
</organism>
<evidence type="ECO:0000259" key="1">
    <source>
        <dbReference type="Pfam" id="PF14606"/>
    </source>
</evidence>
<dbReference type="STRING" id="553467.SAMN04488063_3317"/>